<evidence type="ECO:0000313" key="4">
    <source>
        <dbReference type="Proteomes" id="UP000067523"/>
    </source>
</evidence>
<name>A0A0U2MWA2_9ENTE</name>
<dbReference type="GO" id="GO:0005975">
    <property type="term" value="P:carbohydrate metabolic process"/>
    <property type="evidence" value="ECO:0007669"/>
    <property type="project" value="InterPro"/>
</dbReference>
<dbReference type="PANTHER" id="PTHR42892:SF1">
    <property type="entry name" value="GLUCOSAMINE-6-PHOSPHATE ISOMERASE"/>
    <property type="match status" value="1"/>
</dbReference>
<dbReference type="STRING" id="118060.ATZ35_06430"/>
<dbReference type="SUPFAM" id="SSF100950">
    <property type="entry name" value="NagB/RpiA/CoA transferase-like"/>
    <property type="match status" value="1"/>
</dbReference>
<dbReference type="RefSeq" id="WP_208930023.1">
    <property type="nucleotide sequence ID" value="NZ_CP013655.1"/>
</dbReference>
<dbReference type="Pfam" id="PF01182">
    <property type="entry name" value="Glucosamine_iso"/>
    <property type="match status" value="1"/>
</dbReference>
<dbReference type="PANTHER" id="PTHR42892">
    <property type="entry name" value="GLUCOSAMINE-6-PHOSPHATE DEAMINASE-LIKE PROTEIN BT_0258-RELATED"/>
    <property type="match status" value="1"/>
</dbReference>
<dbReference type="Gene3D" id="3.40.50.1360">
    <property type="match status" value="1"/>
</dbReference>
<sequence length="232" mass="25818">MKIIIEKDFEAMSETTKNILIGHMSQDKRVNLSITAGNTPVGVYKKMVEIVKESPDYANVHYYNFDEIPVPNQAEGITITDLRKLYLNPANINEANVHPLTVENYKEQDQRLALDGGLDAMLIGLGGDGHFCGNMPTTTSFENLTYKVKVSGEEPWFVPGEMEKGMEFVTMGPVSVMRVKHLILIVNGEKKAEMVKNVLQGPVTEEFPASILQLHPNLTVILDEEAASKLNK</sequence>
<dbReference type="GO" id="GO:0006044">
    <property type="term" value="P:N-acetylglucosamine metabolic process"/>
    <property type="evidence" value="ECO:0007669"/>
    <property type="project" value="InterPro"/>
</dbReference>
<dbReference type="InterPro" id="IPR052960">
    <property type="entry name" value="GlcN6P_deaminase-like"/>
</dbReference>
<protein>
    <submittedName>
        <fullName evidence="3">6-phosphogluconolactonase</fullName>
    </submittedName>
</protein>
<dbReference type="Proteomes" id="UP000067523">
    <property type="component" value="Chromosome"/>
</dbReference>
<dbReference type="EMBL" id="CP013655">
    <property type="protein sequence ID" value="ALS36803.1"/>
    <property type="molecule type" value="Genomic_DNA"/>
</dbReference>
<keyword evidence="1" id="KW-0119">Carbohydrate metabolism</keyword>
<gene>
    <name evidence="3" type="ORF">ATZ35_06430</name>
</gene>
<keyword evidence="4" id="KW-1185">Reference proteome</keyword>
<accession>A0A0U2MWA2</accession>
<feature type="domain" description="Glucosamine/galactosamine-6-phosphate isomerase" evidence="2">
    <location>
        <begin position="12"/>
        <end position="213"/>
    </location>
</feature>
<evidence type="ECO:0000256" key="1">
    <source>
        <dbReference type="ARBA" id="ARBA00023277"/>
    </source>
</evidence>
<dbReference type="InterPro" id="IPR037171">
    <property type="entry name" value="NagB/RpiA_transferase-like"/>
</dbReference>
<dbReference type="InterPro" id="IPR004547">
    <property type="entry name" value="Glucosamine6P_isomerase"/>
</dbReference>
<proteinExistence type="predicted"/>
<dbReference type="InterPro" id="IPR006148">
    <property type="entry name" value="Glc/Gal-6P_isomerase"/>
</dbReference>
<dbReference type="AlphaFoldDB" id="A0A0U2MWA2"/>
<evidence type="ECO:0000259" key="2">
    <source>
        <dbReference type="Pfam" id="PF01182"/>
    </source>
</evidence>
<reference evidence="4" key="1">
    <citation type="submission" date="2015-12" db="EMBL/GenBank/DDBJ databases">
        <authorList>
            <person name="Lauer A."/>
            <person name="Humrighouse B."/>
            <person name="Loparev V."/>
            <person name="Shewmaker P.L."/>
            <person name="Whitney A.M."/>
            <person name="McLaughlin R.W."/>
        </authorList>
    </citation>
    <scope>NUCLEOTIDE SEQUENCE [LARGE SCALE GENOMIC DNA]</scope>
    <source>
        <strain evidence="4">LMG 26678</strain>
    </source>
</reference>
<dbReference type="NCBIfam" id="NF009022">
    <property type="entry name" value="PRK12358.1"/>
    <property type="match status" value="1"/>
</dbReference>
<dbReference type="GO" id="GO:0004342">
    <property type="term" value="F:glucosamine-6-phosphate deaminase activity"/>
    <property type="evidence" value="ECO:0007669"/>
    <property type="project" value="InterPro"/>
</dbReference>
<evidence type="ECO:0000313" key="3">
    <source>
        <dbReference type="EMBL" id="ALS36803.1"/>
    </source>
</evidence>
<organism evidence="3 4">
    <name type="scientific">Enterococcus rotai</name>
    <dbReference type="NCBI Taxonomy" id="118060"/>
    <lineage>
        <taxon>Bacteria</taxon>
        <taxon>Bacillati</taxon>
        <taxon>Bacillota</taxon>
        <taxon>Bacilli</taxon>
        <taxon>Lactobacillales</taxon>
        <taxon>Enterococcaceae</taxon>
        <taxon>Enterococcus</taxon>
    </lineage>
</organism>
<dbReference type="KEGG" id="erx:ATZ35_06430"/>
<dbReference type="CDD" id="cd01399">
    <property type="entry name" value="GlcN6P_deaminase"/>
    <property type="match status" value="1"/>
</dbReference>